<dbReference type="GO" id="GO:0008270">
    <property type="term" value="F:zinc ion binding"/>
    <property type="evidence" value="ECO:0007669"/>
    <property type="project" value="TreeGrafter"/>
</dbReference>
<protein>
    <submittedName>
        <fullName evidence="8">Transcriptional repressor</fullName>
    </submittedName>
</protein>
<evidence type="ECO:0000256" key="6">
    <source>
        <dbReference type="ARBA" id="ARBA00023163"/>
    </source>
</evidence>
<comment type="cofactor">
    <cofactor evidence="7">
        <name>Zn(2+)</name>
        <dbReference type="ChEBI" id="CHEBI:29105"/>
    </cofactor>
    <text evidence="7">Binds 1 zinc ion per subunit.</text>
</comment>
<dbReference type="Pfam" id="PF01475">
    <property type="entry name" value="FUR"/>
    <property type="match status" value="1"/>
</dbReference>
<keyword evidence="2" id="KW-0678">Repressor</keyword>
<keyword evidence="9" id="KW-1185">Reference proteome</keyword>
<dbReference type="GO" id="GO:0045892">
    <property type="term" value="P:negative regulation of DNA-templated transcription"/>
    <property type="evidence" value="ECO:0007669"/>
    <property type="project" value="TreeGrafter"/>
</dbReference>
<evidence type="ECO:0000256" key="2">
    <source>
        <dbReference type="ARBA" id="ARBA00022491"/>
    </source>
</evidence>
<feature type="binding site" evidence="7">
    <location>
        <position position="107"/>
    </location>
    <ligand>
        <name>Zn(2+)</name>
        <dbReference type="ChEBI" id="CHEBI:29105"/>
    </ligand>
</feature>
<evidence type="ECO:0000256" key="3">
    <source>
        <dbReference type="ARBA" id="ARBA00022833"/>
    </source>
</evidence>
<sequence>MMELSSDQLNQVAHKLQLHGYKLTKQRAMTLEVLVEEDTGYVTAEEIFMKIKRNYSSIGLATVYRTLDLFSELRIVRKFAFNDKSTRFGFRGEESEHSPSHLICKDCGSVEKVNEAWLSELERHVSRELGFQVLDQQLDFIGTYATCHEKKCKRWEERIGG</sequence>
<dbReference type="InterPro" id="IPR043135">
    <property type="entry name" value="Fur_C"/>
</dbReference>
<dbReference type="InterPro" id="IPR002481">
    <property type="entry name" value="FUR"/>
</dbReference>
<keyword evidence="5" id="KW-0238">DNA-binding</keyword>
<keyword evidence="3 7" id="KW-0862">Zinc</keyword>
<dbReference type="SUPFAM" id="SSF46785">
    <property type="entry name" value="Winged helix' DNA-binding domain"/>
    <property type="match status" value="1"/>
</dbReference>
<dbReference type="InterPro" id="IPR036388">
    <property type="entry name" value="WH-like_DNA-bd_sf"/>
</dbReference>
<dbReference type="EMBL" id="QMFB01000004">
    <property type="protein sequence ID" value="RAV21662.1"/>
    <property type="molecule type" value="Genomic_DNA"/>
</dbReference>
<dbReference type="PANTHER" id="PTHR33202">
    <property type="entry name" value="ZINC UPTAKE REGULATION PROTEIN"/>
    <property type="match status" value="1"/>
</dbReference>
<keyword evidence="6" id="KW-0804">Transcription</keyword>
<dbReference type="GO" id="GO:0000976">
    <property type="term" value="F:transcription cis-regulatory region binding"/>
    <property type="evidence" value="ECO:0007669"/>
    <property type="project" value="TreeGrafter"/>
</dbReference>
<name>A0A329MPX9_9BACL</name>
<feature type="binding site" evidence="7">
    <location>
        <position position="147"/>
    </location>
    <ligand>
        <name>Zn(2+)</name>
        <dbReference type="ChEBI" id="CHEBI:29105"/>
    </ligand>
</feature>
<dbReference type="Gene3D" id="1.10.10.10">
    <property type="entry name" value="Winged helix-like DNA-binding domain superfamily/Winged helix DNA-binding domain"/>
    <property type="match status" value="1"/>
</dbReference>
<dbReference type="RefSeq" id="WP_113030753.1">
    <property type="nucleotide sequence ID" value="NZ_QMFB01000004.1"/>
</dbReference>
<evidence type="ECO:0000256" key="7">
    <source>
        <dbReference type="PIRSR" id="PIRSR602481-1"/>
    </source>
</evidence>
<dbReference type="Proteomes" id="UP000250369">
    <property type="component" value="Unassembled WGS sequence"/>
</dbReference>
<reference evidence="8 9" key="1">
    <citation type="journal article" date="2009" name="Int. J. Syst. Evol. Microbiol.">
        <title>Paenibacillus contaminans sp. nov., isolated from a contaminated laboratory plate.</title>
        <authorList>
            <person name="Chou J.H."/>
            <person name="Lee J.H."/>
            <person name="Lin M.C."/>
            <person name="Chang P.S."/>
            <person name="Arun A.B."/>
            <person name="Young C.C."/>
            <person name="Chen W.M."/>
        </authorList>
    </citation>
    <scope>NUCLEOTIDE SEQUENCE [LARGE SCALE GENOMIC DNA]</scope>
    <source>
        <strain evidence="8 9">CKOBP-6</strain>
    </source>
</reference>
<accession>A0A329MPX9</accession>
<dbReference type="PANTHER" id="PTHR33202:SF7">
    <property type="entry name" value="FERRIC UPTAKE REGULATION PROTEIN"/>
    <property type="match status" value="1"/>
</dbReference>
<evidence type="ECO:0000256" key="5">
    <source>
        <dbReference type="ARBA" id="ARBA00023125"/>
    </source>
</evidence>
<evidence type="ECO:0000256" key="4">
    <source>
        <dbReference type="ARBA" id="ARBA00023015"/>
    </source>
</evidence>
<keyword evidence="7" id="KW-0479">Metal-binding</keyword>
<dbReference type="InterPro" id="IPR036390">
    <property type="entry name" value="WH_DNA-bd_sf"/>
</dbReference>
<proteinExistence type="inferred from homology"/>
<dbReference type="AlphaFoldDB" id="A0A329MPX9"/>
<keyword evidence="4" id="KW-0805">Transcription regulation</keyword>
<gene>
    <name evidence="8" type="ORF">DQG23_10445</name>
</gene>
<evidence type="ECO:0000256" key="1">
    <source>
        <dbReference type="ARBA" id="ARBA00007957"/>
    </source>
</evidence>
<dbReference type="Gene3D" id="3.30.1490.190">
    <property type="match status" value="1"/>
</dbReference>
<comment type="similarity">
    <text evidence="1">Belongs to the Fur family.</text>
</comment>
<feature type="binding site" evidence="7">
    <location>
        <position position="104"/>
    </location>
    <ligand>
        <name>Zn(2+)</name>
        <dbReference type="ChEBI" id="CHEBI:29105"/>
    </ligand>
</feature>
<evidence type="ECO:0000313" key="8">
    <source>
        <dbReference type="EMBL" id="RAV21662.1"/>
    </source>
</evidence>
<dbReference type="GO" id="GO:0003700">
    <property type="term" value="F:DNA-binding transcription factor activity"/>
    <property type="evidence" value="ECO:0007669"/>
    <property type="project" value="InterPro"/>
</dbReference>
<evidence type="ECO:0000313" key="9">
    <source>
        <dbReference type="Proteomes" id="UP000250369"/>
    </source>
</evidence>
<organism evidence="8 9">
    <name type="scientific">Paenibacillus contaminans</name>
    <dbReference type="NCBI Taxonomy" id="450362"/>
    <lineage>
        <taxon>Bacteria</taxon>
        <taxon>Bacillati</taxon>
        <taxon>Bacillota</taxon>
        <taxon>Bacilli</taxon>
        <taxon>Bacillales</taxon>
        <taxon>Paenibacillaceae</taxon>
        <taxon>Paenibacillus</taxon>
    </lineage>
</organism>
<dbReference type="OrthoDB" id="8659436at2"/>
<dbReference type="GO" id="GO:1900376">
    <property type="term" value="P:regulation of secondary metabolite biosynthetic process"/>
    <property type="evidence" value="ECO:0007669"/>
    <property type="project" value="TreeGrafter"/>
</dbReference>
<comment type="caution">
    <text evidence="8">The sequence shown here is derived from an EMBL/GenBank/DDBJ whole genome shotgun (WGS) entry which is preliminary data.</text>
</comment>
<dbReference type="CDD" id="cd07153">
    <property type="entry name" value="Fur_like"/>
    <property type="match status" value="1"/>
</dbReference>